<dbReference type="RefSeq" id="WP_036534282.1">
    <property type="nucleotide sequence ID" value="NZ_JJML01000030.1"/>
</dbReference>
<reference evidence="1 2" key="1">
    <citation type="journal article" date="2014" name="Mol. Ecol.">
        <title>Evolution of Synechococcus.</title>
        <authorList>
            <person name="Dvorak P."/>
            <person name="Casamatta D."/>
            <person name="Hasler P."/>
            <person name="Poulickova A."/>
            <person name="Ondrej V."/>
            <person name="Sanges R."/>
        </authorList>
    </citation>
    <scope>NUCLEOTIDE SEQUENCE [LARGE SCALE GENOMIC DNA]</scope>
    <source>
        <strain evidence="1 2">CAUP A 1101</strain>
    </source>
</reference>
<dbReference type="EMBL" id="JJML01000030">
    <property type="protein sequence ID" value="KGF72290.1"/>
    <property type="molecule type" value="Genomic_DNA"/>
</dbReference>
<proteinExistence type="predicted"/>
<dbReference type="OrthoDB" id="329802at2"/>
<dbReference type="InterPro" id="IPR027603">
    <property type="entry name" value="LIC12162"/>
</dbReference>
<sequence length="631" mass="71990">MFLATTALDDFWETESEILFLGRWCLLYARRQQWQSLRYQVLPDPWSDRSVFYTAADYLAQCQQRILPILGDYLNSVHDLGYGTRSWQLLMGYWLGRYLHAFYDRYILLKQALAADPDLETILLDPACFQTPKDTADFIDLYLGDRYNLQLFSQILIGLGYQFPMQSLPLRSSPELRDFQPLGSTVAAPDVGGQPYLLVGDLGCSQSMKQQLIQRLGSQARAFESFTLDLPPHLPIWTPPRQGFAALPATDEFERLFLQSLAQNFPRLYLEGLAPARSQVLKHYGTLPAVMISVTNWYSDEAFKFLAAAAADRGCRLISGDHGGGWGFMRLSSFDWYDRQFADTLIACGWADPAAPGYLNLPSLFTSGLLSLTAPPPRSESDGQILFAATSHSRYLYRFHSCPVGSQMEGYLDRQQQFLAALPESVRSHLLWRSYPVEHGHAVSQRIADHFPEVQLDDASTYPFRQRLNCCRILVVDHPSSTYLEALAANIPSVMFWDRNRWEAPLAAEPEFAELRRVGILWDSPQAAAAHLTKIASDPWVWWGQPSVQSVRQAFVQRFARVDRNWLEPWSQGLRQQLIQVCEQRRLAQPKDGQLLSALGEAYCRQGDLQRALWFQGQVWIKQLRSSFQPH</sequence>
<protein>
    <recommendedName>
        <fullName evidence="3">Transferase</fullName>
    </recommendedName>
</protein>
<organism evidence="1 2">
    <name type="scientific">Neosynechococcus sphagnicola sy1</name>
    <dbReference type="NCBI Taxonomy" id="1497020"/>
    <lineage>
        <taxon>Bacteria</taxon>
        <taxon>Bacillati</taxon>
        <taxon>Cyanobacteriota</taxon>
        <taxon>Cyanophyceae</taxon>
        <taxon>Neosynechococcales</taxon>
        <taxon>Neosynechococcaceae</taxon>
        <taxon>Neosynechococcus</taxon>
    </lineage>
</organism>
<name>A0A098TI89_9CYAN</name>
<dbReference type="AlphaFoldDB" id="A0A098TI89"/>
<evidence type="ECO:0000313" key="1">
    <source>
        <dbReference type="EMBL" id="KGF72290.1"/>
    </source>
</evidence>
<keyword evidence="2" id="KW-1185">Reference proteome</keyword>
<accession>A0A098TI89</accession>
<comment type="caution">
    <text evidence="1">The sequence shown here is derived from an EMBL/GenBank/DDBJ whole genome shotgun (WGS) entry which is preliminary data.</text>
</comment>
<dbReference type="Proteomes" id="UP000030170">
    <property type="component" value="Unassembled WGS sequence"/>
</dbReference>
<dbReference type="STRING" id="1497020.DO97_10810"/>
<gene>
    <name evidence="1" type="ORF">DO97_10810</name>
</gene>
<evidence type="ECO:0008006" key="3">
    <source>
        <dbReference type="Google" id="ProtNLM"/>
    </source>
</evidence>
<dbReference type="NCBIfam" id="TIGR04331">
    <property type="entry name" value="o_ant_LIC12162"/>
    <property type="match status" value="1"/>
</dbReference>
<evidence type="ECO:0000313" key="2">
    <source>
        <dbReference type="Proteomes" id="UP000030170"/>
    </source>
</evidence>